<dbReference type="Proteomes" id="UP000245667">
    <property type="component" value="Unassembled WGS sequence"/>
</dbReference>
<sequence length="294" mass="31759">MRNLYISSLLLALFALNISCDDDGGTSSKNLSQGALTNLTLASGSPEFIINSTFANTELKFSVDLSFGDPESFDLKALYKTFGGEFYGPVTIDENVSSFPKDYVLTGSEVISAFTEINSVSDMNAGDNILFYASFTMKDGRVLETLNTKGEPNYYASDFNQIGDNNYFLAYPVTCAPQPGIYRIEMHDAYDDGWQTNDDNGGNGIQLILDGELTAEVGLCNPYVDSPYNCVGDYTDGIDTVTIPEGTAIALWQFPGDQYGEISFEIYGPNDELLLASGPGEAASGPLTVILCAE</sequence>
<name>A0A316E3M0_9FLAO</name>
<dbReference type="EMBL" id="QGGQ01000002">
    <property type="protein sequence ID" value="PWK25064.1"/>
    <property type="molecule type" value="Genomic_DNA"/>
</dbReference>
<evidence type="ECO:0000313" key="4">
    <source>
        <dbReference type="Proteomes" id="UP000651837"/>
    </source>
</evidence>
<reference evidence="2 3" key="1">
    <citation type="submission" date="2018-05" db="EMBL/GenBank/DDBJ databases">
        <title>Genomic Encyclopedia of Archaeal and Bacterial Type Strains, Phase II (KMG-II): from individual species to whole genera.</title>
        <authorList>
            <person name="Goeker M."/>
        </authorList>
    </citation>
    <scope>NUCLEOTIDE SEQUENCE [LARGE SCALE GENOMIC DNA]</scope>
    <source>
        <strain evidence="2 3">DSM 23514</strain>
    </source>
</reference>
<accession>A0A316E3M0</accession>
<keyword evidence="4" id="KW-1185">Reference proteome</keyword>
<dbReference type="RefSeq" id="WP_109649572.1">
    <property type="nucleotide sequence ID" value="NZ_JACWLN010000001.1"/>
</dbReference>
<proteinExistence type="predicted"/>
<gene>
    <name evidence="1" type="ORF">HZY62_02780</name>
    <name evidence="2" type="ORF">LX92_01433</name>
</gene>
<organism evidence="2 3">
    <name type="scientific">Maribacter polysiphoniae</name>
    <dbReference type="NCBI Taxonomy" id="429344"/>
    <lineage>
        <taxon>Bacteria</taxon>
        <taxon>Pseudomonadati</taxon>
        <taxon>Bacteroidota</taxon>
        <taxon>Flavobacteriia</taxon>
        <taxon>Flavobacteriales</taxon>
        <taxon>Flavobacteriaceae</taxon>
        <taxon>Maribacter</taxon>
    </lineage>
</organism>
<dbReference type="Proteomes" id="UP000651837">
    <property type="component" value="Unassembled WGS sequence"/>
</dbReference>
<reference evidence="1 4" key="2">
    <citation type="submission" date="2020-07" db="EMBL/GenBank/DDBJ databases">
        <title>The draft genome sequence of Maribacter polysiphoniae KCTC 22021.</title>
        <authorList>
            <person name="Mu L."/>
        </authorList>
    </citation>
    <scope>NUCLEOTIDE SEQUENCE [LARGE SCALE GENOMIC DNA]</scope>
    <source>
        <strain evidence="1 4">KCTC 22021</strain>
    </source>
</reference>
<dbReference type="EMBL" id="JACWLN010000001">
    <property type="protein sequence ID" value="MBD1259499.1"/>
    <property type="molecule type" value="Genomic_DNA"/>
</dbReference>
<dbReference type="AlphaFoldDB" id="A0A316E3M0"/>
<protein>
    <submittedName>
        <fullName evidence="2">Uncharacterized protein</fullName>
    </submittedName>
</protein>
<dbReference type="OrthoDB" id="820612at2"/>
<evidence type="ECO:0000313" key="3">
    <source>
        <dbReference type="Proteomes" id="UP000245667"/>
    </source>
</evidence>
<comment type="caution">
    <text evidence="2">The sequence shown here is derived from an EMBL/GenBank/DDBJ whole genome shotgun (WGS) entry which is preliminary data.</text>
</comment>
<evidence type="ECO:0000313" key="1">
    <source>
        <dbReference type="EMBL" id="MBD1259499.1"/>
    </source>
</evidence>
<evidence type="ECO:0000313" key="2">
    <source>
        <dbReference type="EMBL" id="PWK25064.1"/>
    </source>
</evidence>